<dbReference type="Pfam" id="PF02397">
    <property type="entry name" value="Bac_transf"/>
    <property type="match status" value="1"/>
</dbReference>
<keyword evidence="5" id="KW-1185">Reference proteome</keyword>
<dbReference type="PATRIC" id="fig|33036.3.peg.953"/>
<sequence>MQYKYAKRFIDVLLSVIIFIIISPIFLLIMVCVKFFIGSPIFFSQKRTGKDLKCFFLIKFRTMTNEKDKNGSLLPDYMRQTKFGNFLRSSSLDELPELLSIIKGDMSLIGPRPLPTVYDKYYTEFELIRFDVKSGLIPPDSVDDSAIISWEKQFEYDVDYAKNVNLFNDVKIFFKVFRILLQRNKSDYGSFIRKPLNEERKDKVKNNL</sequence>
<keyword evidence="2" id="KW-0812">Transmembrane</keyword>
<dbReference type="PANTHER" id="PTHR30576">
    <property type="entry name" value="COLANIC BIOSYNTHESIS UDP-GLUCOSE LIPID CARRIER TRANSFERASE"/>
    <property type="match status" value="1"/>
</dbReference>
<evidence type="ECO:0000259" key="3">
    <source>
        <dbReference type="Pfam" id="PF02397"/>
    </source>
</evidence>
<dbReference type="AlphaFoldDB" id="A0A133KF27"/>
<dbReference type="PANTHER" id="PTHR30576:SF8">
    <property type="entry name" value="UNDECAPRENYL-PHOSPHATE GALACTOSE PHOSPHOTRANSFERASE"/>
    <property type="match status" value="1"/>
</dbReference>
<proteinExistence type="inferred from homology"/>
<dbReference type="Proteomes" id="UP000070383">
    <property type="component" value="Unassembled WGS sequence"/>
</dbReference>
<dbReference type="InterPro" id="IPR003362">
    <property type="entry name" value="Bact_transf"/>
</dbReference>
<keyword evidence="2" id="KW-0472">Membrane</keyword>
<evidence type="ECO:0000256" key="1">
    <source>
        <dbReference type="ARBA" id="ARBA00006464"/>
    </source>
</evidence>
<keyword evidence="2" id="KW-1133">Transmembrane helix</keyword>
<reference evidence="5" key="1">
    <citation type="submission" date="2016-01" db="EMBL/GenBank/DDBJ databases">
        <authorList>
            <person name="Mitreva M."/>
            <person name="Pepin K.H."/>
            <person name="Mihindukulasuriya K.A."/>
            <person name="Fulton R."/>
            <person name="Fronick C."/>
            <person name="O'Laughlin M."/>
            <person name="Miner T."/>
            <person name="Herter B."/>
            <person name="Rosa B.A."/>
            <person name="Cordes M."/>
            <person name="Tomlinson C."/>
            <person name="Wollam A."/>
            <person name="Palsikar V.B."/>
            <person name="Mardis E.R."/>
            <person name="Wilson R.K."/>
        </authorList>
    </citation>
    <scope>NUCLEOTIDE SEQUENCE [LARGE SCALE GENOMIC DNA]</scope>
    <source>
        <strain evidence="5">MJR8151</strain>
    </source>
</reference>
<comment type="caution">
    <text evidence="4">The sequence shown here is derived from an EMBL/GenBank/DDBJ whole genome shotgun (WGS) entry which is preliminary data.</text>
</comment>
<evidence type="ECO:0000313" key="4">
    <source>
        <dbReference type="EMBL" id="KWZ78065.1"/>
    </source>
</evidence>
<evidence type="ECO:0000313" key="5">
    <source>
        <dbReference type="Proteomes" id="UP000070383"/>
    </source>
</evidence>
<organism evidence="4 5">
    <name type="scientific">Anaerococcus tetradius</name>
    <dbReference type="NCBI Taxonomy" id="33036"/>
    <lineage>
        <taxon>Bacteria</taxon>
        <taxon>Bacillati</taxon>
        <taxon>Bacillota</taxon>
        <taxon>Tissierellia</taxon>
        <taxon>Tissierellales</taxon>
        <taxon>Peptoniphilaceae</taxon>
        <taxon>Anaerococcus</taxon>
    </lineage>
</organism>
<name>A0A133KF27_9FIRM</name>
<protein>
    <submittedName>
        <fullName evidence="4">Bacterial sugar transferase</fullName>
    </submittedName>
</protein>
<evidence type="ECO:0000256" key="2">
    <source>
        <dbReference type="SAM" id="Phobius"/>
    </source>
</evidence>
<dbReference type="EMBL" id="LRPM01000034">
    <property type="protein sequence ID" value="KWZ78065.1"/>
    <property type="molecule type" value="Genomic_DNA"/>
</dbReference>
<feature type="domain" description="Bacterial sugar transferase" evidence="3">
    <location>
        <begin position="7"/>
        <end position="181"/>
    </location>
</feature>
<gene>
    <name evidence="4" type="ORF">HMPREF3200_00961</name>
</gene>
<dbReference type="RefSeq" id="WP_060929362.1">
    <property type="nucleotide sequence ID" value="NZ_KQ955275.1"/>
</dbReference>
<dbReference type="GO" id="GO:0016780">
    <property type="term" value="F:phosphotransferase activity, for other substituted phosphate groups"/>
    <property type="evidence" value="ECO:0007669"/>
    <property type="project" value="TreeGrafter"/>
</dbReference>
<dbReference type="STRING" id="33036.HMPREF3200_00961"/>
<comment type="similarity">
    <text evidence="1">Belongs to the bacterial sugar transferase family.</text>
</comment>
<keyword evidence="4" id="KW-0808">Transferase</keyword>
<feature type="transmembrane region" description="Helical" evidence="2">
    <location>
        <begin position="12"/>
        <end position="37"/>
    </location>
</feature>
<accession>A0A133KF27</accession>
<dbReference type="OrthoDB" id="9808602at2"/>